<feature type="compositionally biased region" description="Basic and acidic residues" evidence="1">
    <location>
        <begin position="117"/>
        <end position="127"/>
    </location>
</feature>
<accession>A0A0G3X780</accession>
<name>A0A0G3X780_9SPHN</name>
<dbReference type="KEGG" id="amx:AM2010_133"/>
<gene>
    <name evidence="2" type="ORF">AM2010_133</name>
</gene>
<organism evidence="2 3">
    <name type="scientific">Pelagerythrobacter marensis</name>
    <dbReference type="NCBI Taxonomy" id="543877"/>
    <lineage>
        <taxon>Bacteria</taxon>
        <taxon>Pseudomonadati</taxon>
        <taxon>Pseudomonadota</taxon>
        <taxon>Alphaproteobacteria</taxon>
        <taxon>Sphingomonadales</taxon>
        <taxon>Erythrobacteraceae</taxon>
        <taxon>Pelagerythrobacter</taxon>
    </lineage>
</organism>
<dbReference type="RefSeq" id="WP_047805443.1">
    <property type="nucleotide sequence ID" value="NZ_CP011805.1"/>
</dbReference>
<dbReference type="AlphaFoldDB" id="A0A0G3X780"/>
<keyword evidence="3" id="KW-1185">Reference proteome</keyword>
<evidence type="ECO:0000313" key="3">
    <source>
        <dbReference type="Proteomes" id="UP000037643"/>
    </source>
</evidence>
<sequence length="141" mass="15809">MSSDAARLRRARLIERMRCAEQRQAAAEAHRAEAVRQKLEQLSARTRTLAELYALRDTSRDGADLRSATVLGAHLNDLGAAAARQAADARREADHRLADLAVADRRLQRAEEGHRDLAREIDEKANQHETLPMRKTGTHLE</sequence>
<evidence type="ECO:0000256" key="1">
    <source>
        <dbReference type="SAM" id="MobiDB-lite"/>
    </source>
</evidence>
<dbReference type="EMBL" id="CP011805">
    <property type="protein sequence ID" value="AKM06223.1"/>
    <property type="molecule type" value="Genomic_DNA"/>
</dbReference>
<dbReference type="STRING" id="543877.AM2010_133"/>
<dbReference type="Proteomes" id="UP000037643">
    <property type="component" value="Chromosome"/>
</dbReference>
<evidence type="ECO:0008006" key="4">
    <source>
        <dbReference type="Google" id="ProtNLM"/>
    </source>
</evidence>
<proteinExistence type="predicted"/>
<protein>
    <recommendedName>
        <fullName evidence="4">Flagellar FliJ protein</fullName>
    </recommendedName>
</protein>
<evidence type="ECO:0000313" key="2">
    <source>
        <dbReference type="EMBL" id="AKM06223.1"/>
    </source>
</evidence>
<feature type="region of interest" description="Disordered" evidence="1">
    <location>
        <begin position="117"/>
        <end position="141"/>
    </location>
</feature>
<reference evidence="2 3" key="1">
    <citation type="submission" date="2015-06" db="EMBL/GenBank/DDBJ databases">
        <authorList>
            <person name="Kim K.M."/>
        </authorList>
    </citation>
    <scope>NUCLEOTIDE SEQUENCE [LARGE SCALE GENOMIC DNA]</scope>
    <source>
        <strain evidence="2 3">KCTC 22370</strain>
    </source>
</reference>
<dbReference type="OrthoDB" id="7428153at2"/>
<dbReference type="PATRIC" id="fig|543877.4.peg.134"/>